<evidence type="ECO:0000313" key="2">
    <source>
        <dbReference type="EMBL" id="CAD8938248.1"/>
    </source>
</evidence>
<protein>
    <submittedName>
        <fullName evidence="2">Uncharacterized protein</fullName>
    </submittedName>
</protein>
<keyword evidence="1" id="KW-0812">Transmembrane</keyword>
<dbReference type="EMBL" id="HBFW01014625">
    <property type="protein sequence ID" value="CAD8938248.1"/>
    <property type="molecule type" value="Transcribed_RNA"/>
</dbReference>
<feature type="transmembrane region" description="Helical" evidence="1">
    <location>
        <begin position="33"/>
        <end position="54"/>
    </location>
</feature>
<evidence type="ECO:0000256" key="1">
    <source>
        <dbReference type="SAM" id="Phobius"/>
    </source>
</evidence>
<sequence length="158" mass="18006">MLQYKPFPAFPPIPSKQSKGSAWMTPEQSFTVIFGWASIGLLGFIVMLVVRLVWTKTGKFFFRPQHFAKVRNVDSYGFSDIKDINGYIPEHYIPGALFPTLLADVSNIEESLLAWQDVDSPNLDRYNAIYDIPGLHKESPEESVFSLVRHWPPEGKTE</sequence>
<dbReference type="AlphaFoldDB" id="A0A7S1GMH3"/>
<reference evidence="2" key="1">
    <citation type="submission" date="2021-01" db="EMBL/GenBank/DDBJ databases">
        <authorList>
            <person name="Corre E."/>
            <person name="Pelletier E."/>
            <person name="Niang G."/>
            <person name="Scheremetjew M."/>
            <person name="Finn R."/>
            <person name="Kale V."/>
            <person name="Holt S."/>
            <person name="Cochrane G."/>
            <person name="Meng A."/>
            <person name="Brown T."/>
            <person name="Cohen L."/>
        </authorList>
    </citation>
    <scope>NUCLEOTIDE SEQUENCE</scope>
    <source>
        <strain evidence="2">ECT3854</strain>
    </source>
</reference>
<proteinExistence type="predicted"/>
<organism evidence="2">
    <name type="scientific">Cyclophora tenuis</name>
    <name type="common">Marine diatom</name>
    <dbReference type="NCBI Taxonomy" id="216820"/>
    <lineage>
        <taxon>Eukaryota</taxon>
        <taxon>Sar</taxon>
        <taxon>Stramenopiles</taxon>
        <taxon>Ochrophyta</taxon>
        <taxon>Bacillariophyta</taxon>
        <taxon>Fragilariophyceae</taxon>
        <taxon>Fragilariophycidae</taxon>
        <taxon>Cyclophorales</taxon>
        <taxon>Cyclophoraceae</taxon>
        <taxon>Cyclophora</taxon>
    </lineage>
</organism>
<keyword evidence="1" id="KW-0472">Membrane</keyword>
<name>A0A7S1GMH3_CYCTE</name>
<accession>A0A7S1GMH3</accession>
<keyword evidence="1" id="KW-1133">Transmembrane helix</keyword>
<gene>
    <name evidence="2" type="ORF">CTEN0397_LOCUS9311</name>
</gene>